<reference evidence="3 4" key="1">
    <citation type="submission" date="2020-10" db="EMBL/GenBank/DDBJ databases">
        <title>The Coptis chinensis genome and diversification of protoberbering-type alkaloids.</title>
        <authorList>
            <person name="Wang B."/>
            <person name="Shu S."/>
            <person name="Song C."/>
            <person name="Liu Y."/>
        </authorList>
    </citation>
    <scope>NUCLEOTIDE SEQUENCE [LARGE SCALE GENOMIC DNA]</scope>
    <source>
        <strain evidence="3">HL-2020</strain>
        <tissue evidence="3">Leaf</tissue>
    </source>
</reference>
<protein>
    <submittedName>
        <fullName evidence="3">Uncharacterized protein</fullName>
    </submittedName>
</protein>
<dbReference type="AlphaFoldDB" id="A0A835GUX9"/>
<evidence type="ECO:0000313" key="4">
    <source>
        <dbReference type="Proteomes" id="UP000631114"/>
    </source>
</evidence>
<evidence type="ECO:0000256" key="1">
    <source>
        <dbReference type="SAM" id="MobiDB-lite"/>
    </source>
</evidence>
<sequence length="169" mass="19389">MSYVEHLFFTTKPYPCDPSTLPKYPPSKEFDTKLRDEEARRQREASVKGRESEYERRDSRNSNAAANPNVNAESQILLQVCPCLHLVIRVGPFLYLFINLIEVLAFILPFLYLSLDFYGIFRSQPRQTQKATKEKYNLQEDAGSGFPIDPPRGPSAYGSSWNKKGMESD</sequence>
<accession>A0A835GUX9</accession>
<evidence type="ECO:0000256" key="2">
    <source>
        <dbReference type="SAM" id="Phobius"/>
    </source>
</evidence>
<dbReference type="OrthoDB" id="779276at2759"/>
<feature type="region of interest" description="Disordered" evidence="1">
    <location>
        <begin position="129"/>
        <end position="169"/>
    </location>
</feature>
<dbReference type="EMBL" id="JADFTS010000009">
    <property type="protein sequence ID" value="KAF9588035.1"/>
    <property type="molecule type" value="Genomic_DNA"/>
</dbReference>
<feature type="region of interest" description="Disordered" evidence="1">
    <location>
        <begin position="19"/>
        <end position="66"/>
    </location>
</feature>
<feature type="compositionally biased region" description="Basic and acidic residues" evidence="1">
    <location>
        <begin position="26"/>
        <end position="60"/>
    </location>
</feature>
<gene>
    <name evidence="3" type="ORF">IFM89_007210</name>
</gene>
<keyword evidence="2" id="KW-1133">Transmembrane helix</keyword>
<comment type="caution">
    <text evidence="3">The sequence shown here is derived from an EMBL/GenBank/DDBJ whole genome shotgun (WGS) entry which is preliminary data.</text>
</comment>
<keyword evidence="2" id="KW-0812">Transmembrane</keyword>
<feature type="transmembrane region" description="Helical" evidence="2">
    <location>
        <begin position="94"/>
        <end position="121"/>
    </location>
</feature>
<name>A0A835GUX9_9MAGN</name>
<evidence type="ECO:0000313" key="3">
    <source>
        <dbReference type="EMBL" id="KAF9588035.1"/>
    </source>
</evidence>
<keyword evidence="4" id="KW-1185">Reference proteome</keyword>
<proteinExistence type="predicted"/>
<organism evidence="3 4">
    <name type="scientific">Coptis chinensis</name>
    <dbReference type="NCBI Taxonomy" id="261450"/>
    <lineage>
        <taxon>Eukaryota</taxon>
        <taxon>Viridiplantae</taxon>
        <taxon>Streptophyta</taxon>
        <taxon>Embryophyta</taxon>
        <taxon>Tracheophyta</taxon>
        <taxon>Spermatophyta</taxon>
        <taxon>Magnoliopsida</taxon>
        <taxon>Ranunculales</taxon>
        <taxon>Ranunculaceae</taxon>
        <taxon>Coptidoideae</taxon>
        <taxon>Coptis</taxon>
    </lineage>
</organism>
<dbReference type="Proteomes" id="UP000631114">
    <property type="component" value="Unassembled WGS sequence"/>
</dbReference>
<keyword evidence="2" id="KW-0472">Membrane</keyword>